<feature type="compositionally biased region" description="Basic residues" evidence="1">
    <location>
        <begin position="1"/>
        <end position="21"/>
    </location>
</feature>
<sequence>MSSLEKKRKRKITTTKKKKKLSPNPSLPDDLLLDIVARVPRLYYRTLSLVSKSFRSLLASPELYKARSSFLGHTESCLYVCLRYYPGYRWFTLCRKPDQTLSNDTTKKKPSGYVLAPVPIPSFHKPRFSSLVVVGSDIYNIHGPSSNVSILDCRSHTWREVQSLILDCRRSRRWPKAPSLPVEHLSLSASVLGQKIYVAGCYNDIHLDSSFFEVFDTKTKVWVSEPVPYNPYSERKYNFLHSKSICIDGKIHVVTDSEGVVAYNSKEGRWDLDGLRLDLDQHMRSDSYCEIENVLYSVYNRMVIWYDTEASRWRYLEGLEGLPTFPLGGSVRLGDYGGKLVVLWEEDLLYCLSSFVHKKKICCAEIALERRKSCEIFGEVEWFDHVLTIPKEYDLVKVLAATV</sequence>
<organism evidence="3 4">
    <name type="scientific">Arabidopsis suecica</name>
    <name type="common">Swedish thale-cress</name>
    <name type="synonym">Cardaminopsis suecica</name>
    <dbReference type="NCBI Taxonomy" id="45249"/>
    <lineage>
        <taxon>Eukaryota</taxon>
        <taxon>Viridiplantae</taxon>
        <taxon>Streptophyta</taxon>
        <taxon>Embryophyta</taxon>
        <taxon>Tracheophyta</taxon>
        <taxon>Spermatophyta</taxon>
        <taxon>Magnoliopsida</taxon>
        <taxon>eudicotyledons</taxon>
        <taxon>Gunneridae</taxon>
        <taxon>Pentapetalae</taxon>
        <taxon>rosids</taxon>
        <taxon>malvids</taxon>
        <taxon>Brassicales</taxon>
        <taxon>Brassicaceae</taxon>
        <taxon>Camelineae</taxon>
        <taxon>Arabidopsis</taxon>
    </lineage>
</organism>
<dbReference type="InterPro" id="IPR050354">
    <property type="entry name" value="F-box/kelch-repeat_ARATH"/>
</dbReference>
<dbReference type="InterPro" id="IPR057499">
    <property type="entry name" value="Kelch_FKB95"/>
</dbReference>
<feature type="region of interest" description="Disordered" evidence="1">
    <location>
        <begin position="1"/>
        <end position="24"/>
    </location>
</feature>
<dbReference type="PANTHER" id="PTHR24414:SF184">
    <property type="entry name" value="GALACTOSE OXIDASE_KELCH REPEAT SUPERFAMILY PROTEIN"/>
    <property type="match status" value="1"/>
</dbReference>
<dbReference type="PROSITE" id="PS50181">
    <property type="entry name" value="FBOX"/>
    <property type="match status" value="1"/>
</dbReference>
<dbReference type="EMBL" id="JAEFBJ010000008">
    <property type="protein sequence ID" value="KAG7581126.1"/>
    <property type="molecule type" value="Genomic_DNA"/>
</dbReference>
<dbReference type="Pfam" id="PF00646">
    <property type="entry name" value="F-box"/>
    <property type="match status" value="1"/>
</dbReference>
<dbReference type="AlphaFoldDB" id="A0A8T2B593"/>
<evidence type="ECO:0000256" key="1">
    <source>
        <dbReference type="SAM" id="MobiDB-lite"/>
    </source>
</evidence>
<keyword evidence="4" id="KW-1185">Reference proteome</keyword>
<dbReference type="Proteomes" id="UP000694251">
    <property type="component" value="Chromosome 8"/>
</dbReference>
<dbReference type="PANTHER" id="PTHR24414">
    <property type="entry name" value="F-BOX/KELCH-REPEAT PROTEIN SKIP4"/>
    <property type="match status" value="1"/>
</dbReference>
<proteinExistence type="predicted"/>
<gene>
    <name evidence="3" type="ORF">ISN44_As08g008540</name>
</gene>
<evidence type="ECO:0000313" key="3">
    <source>
        <dbReference type="EMBL" id="KAG7581126.1"/>
    </source>
</evidence>
<dbReference type="InterPro" id="IPR001810">
    <property type="entry name" value="F-box_dom"/>
</dbReference>
<name>A0A8T2B593_ARASU</name>
<feature type="domain" description="F-box" evidence="2">
    <location>
        <begin position="21"/>
        <end position="67"/>
    </location>
</feature>
<evidence type="ECO:0000313" key="4">
    <source>
        <dbReference type="Proteomes" id="UP000694251"/>
    </source>
</evidence>
<evidence type="ECO:0000259" key="2">
    <source>
        <dbReference type="PROSITE" id="PS50181"/>
    </source>
</evidence>
<accession>A0A8T2B593</accession>
<dbReference type="CDD" id="cd22152">
    <property type="entry name" value="F-box_AtAFR-like"/>
    <property type="match status" value="1"/>
</dbReference>
<dbReference type="SMART" id="SM00256">
    <property type="entry name" value="FBOX"/>
    <property type="match status" value="1"/>
</dbReference>
<dbReference type="Pfam" id="PF25210">
    <property type="entry name" value="Kelch_FKB95"/>
    <property type="match status" value="1"/>
</dbReference>
<dbReference type="OrthoDB" id="1032823at2759"/>
<comment type="caution">
    <text evidence="3">The sequence shown here is derived from an EMBL/GenBank/DDBJ whole genome shotgun (WGS) entry which is preliminary data.</text>
</comment>
<protein>
    <submittedName>
        <fullName evidence="3">Kelch-type beta propeller</fullName>
    </submittedName>
</protein>
<reference evidence="3 4" key="1">
    <citation type="submission" date="2020-12" db="EMBL/GenBank/DDBJ databases">
        <title>Concerted genomic and epigenomic changes stabilize Arabidopsis allopolyploids.</title>
        <authorList>
            <person name="Chen Z."/>
        </authorList>
    </citation>
    <scope>NUCLEOTIDE SEQUENCE [LARGE SCALE GENOMIC DNA]</scope>
    <source>
        <strain evidence="3">As9502</strain>
        <tissue evidence="3">Leaf</tissue>
    </source>
</reference>